<dbReference type="Gene3D" id="2.20.110.10">
    <property type="entry name" value="Histone H3 K4-specific methyltransferase SET7/9 N-terminal domain"/>
    <property type="match status" value="2"/>
</dbReference>
<organism evidence="4 5">
    <name type="scientific">Azospirillum brasilense</name>
    <dbReference type="NCBI Taxonomy" id="192"/>
    <lineage>
        <taxon>Bacteria</taxon>
        <taxon>Pseudomonadati</taxon>
        <taxon>Pseudomonadota</taxon>
        <taxon>Alphaproteobacteria</taxon>
        <taxon>Rhodospirillales</taxon>
        <taxon>Azospirillaceae</taxon>
        <taxon>Azospirillum</taxon>
    </lineage>
</organism>
<feature type="region of interest" description="Disordered" evidence="2">
    <location>
        <begin position="436"/>
        <end position="460"/>
    </location>
</feature>
<feature type="region of interest" description="Disordered" evidence="2">
    <location>
        <begin position="320"/>
        <end position="363"/>
    </location>
</feature>
<feature type="compositionally biased region" description="Low complexity" evidence="2">
    <location>
        <begin position="320"/>
        <end position="336"/>
    </location>
</feature>
<sequence>MAWRSANRLRTGRPDNGRPTAASTKIVTAGVARDSLKGWSKKDQVEGIDVLRWPRSAVWTVALVLVTANTAFAPQALADDKRVALVIGNAQYQEGGPAAGVGANAAVVADALRRAGFTVTAAENLDHRGMVAALTRFQDALGQADLGFLYYSGVALSLSAKGFLVPVDAKPGSEYDVIFDTIELDYALKEIQRSGRKAVAVFDPVPAHPLADRLASAMGEEGRSVKPALAAPAALDNLFVVYSHRPGTPPASPPGKGADVFSTALAQEMVKPGVPLRDALAEVARTVVGRTRGTQHPWLQDRLGADLVLVPGPRAPSAPVVARTEEAPPAVEATVPEPKPAESKPIEPKPLPQRTEEKPTAPAVAEVEVDPLNEKRVVTRDTNLRAGPDTKAAVVGTLRHDSEVTVTGRTRRNGGWLRVEQDGKTGFAFSSNLAKPEEVPVASAQQPSQAQQPPQSQPAALTPGVYTVARDANLFARPVLGARSLRDLEQGQRVTLLQAAPDSGWVLVRDSSGQEGYVTTGTLAGRAGEAVSMGGAAPSAFPPPTVVRNDVDPVAGALSGTTGPTRLAALPDSGGESAAGRSTSGADPVIAGLAEPYRDAVQAGRNAAARAARSATAGRGAESKAREAQAAARRAAGQARGGESGYGVHRFPNGDVYEGAWNRGLGNFSLQGTISRNGVGVYRFANGQVYEGEWKDDQMSGYGVLGFPSGDRFEGTFVNAVPNGPGVYRFANGDSYAGEVRQGRVDGHGELAFTNGERFNGVVVDRLPAGPGELSMRGGTRHVGQFRGGIQDGPGAAIDSTGAMQPGIWRGATLLSR</sequence>
<evidence type="ECO:0000256" key="2">
    <source>
        <dbReference type="SAM" id="MobiDB-lite"/>
    </source>
</evidence>
<dbReference type="AlphaFoldDB" id="A0A4D8QIB9"/>
<dbReference type="GO" id="GO:0004197">
    <property type="term" value="F:cysteine-type endopeptidase activity"/>
    <property type="evidence" value="ECO:0007669"/>
    <property type="project" value="InterPro"/>
</dbReference>
<dbReference type="SUPFAM" id="SSF82185">
    <property type="entry name" value="Histone H3 K4-specific methyltransferase SET7/9 N-terminal domain"/>
    <property type="match status" value="1"/>
</dbReference>
<gene>
    <name evidence="4" type="ORF">D3868_04825</name>
</gene>
<dbReference type="SMART" id="SM00698">
    <property type="entry name" value="MORN"/>
    <property type="match status" value="4"/>
</dbReference>
<dbReference type="Pfam" id="PF00656">
    <property type="entry name" value="Peptidase_C14"/>
    <property type="match status" value="1"/>
</dbReference>
<dbReference type="PANTHER" id="PTHR43215">
    <property type="entry name" value="RADIAL SPOKE HEAD 1 HOMOLOG"/>
    <property type="match status" value="1"/>
</dbReference>
<accession>A0A4D8QIB9</accession>
<dbReference type="InterPro" id="IPR001309">
    <property type="entry name" value="Pept_C14_p20"/>
</dbReference>
<dbReference type="InterPro" id="IPR003409">
    <property type="entry name" value="MORN"/>
</dbReference>
<evidence type="ECO:0000313" key="5">
    <source>
        <dbReference type="Proteomes" id="UP000298774"/>
    </source>
</evidence>
<dbReference type="Pfam" id="PF08239">
    <property type="entry name" value="SH3_3"/>
    <property type="match status" value="1"/>
</dbReference>
<feature type="compositionally biased region" description="Low complexity" evidence="2">
    <location>
        <begin position="439"/>
        <end position="460"/>
    </location>
</feature>
<feature type="region of interest" description="Disordered" evidence="2">
    <location>
        <begin position="558"/>
        <end position="585"/>
    </location>
</feature>
<dbReference type="GO" id="GO:0006508">
    <property type="term" value="P:proteolysis"/>
    <property type="evidence" value="ECO:0007669"/>
    <property type="project" value="InterPro"/>
</dbReference>
<feature type="region of interest" description="Disordered" evidence="2">
    <location>
        <begin position="1"/>
        <end position="22"/>
    </location>
</feature>
<dbReference type="Proteomes" id="UP000298774">
    <property type="component" value="Chromosome"/>
</dbReference>
<dbReference type="Gene3D" id="3.40.50.1460">
    <property type="match status" value="1"/>
</dbReference>
<dbReference type="InterPro" id="IPR011600">
    <property type="entry name" value="Pept_C14_caspase"/>
</dbReference>
<evidence type="ECO:0000259" key="3">
    <source>
        <dbReference type="PROSITE" id="PS50208"/>
    </source>
</evidence>
<protein>
    <recommendedName>
        <fullName evidence="3">Caspase family p20 domain-containing protein</fullName>
    </recommendedName>
</protein>
<dbReference type="InterPro" id="IPR003646">
    <property type="entry name" value="SH3-like_bac-type"/>
</dbReference>
<dbReference type="InterPro" id="IPR029030">
    <property type="entry name" value="Caspase-like_dom_sf"/>
</dbReference>
<dbReference type="Pfam" id="PF02493">
    <property type="entry name" value="MORN"/>
    <property type="match status" value="5"/>
</dbReference>
<evidence type="ECO:0000256" key="1">
    <source>
        <dbReference type="ARBA" id="ARBA00022737"/>
    </source>
</evidence>
<name>A0A4D8QIB9_AZOBR</name>
<dbReference type="Gene3D" id="2.30.30.40">
    <property type="entry name" value="SH3 Domains"/>
    <property type="match status" value="1"/>
</dbReference>
<dbReference type="SMART" id="SM00287">
    <property type="entry name" value="SH3b"/>
    <property type="match status" value="2"/>
</dbReference>
<dbReference type="PANTHER" id="PTHR43215:SF14">
    <property type="entry name" value="RADIAL SPOKE HEAD 1 HOMOLOG"/>
    <property type="match status" value="1"/>
</dbReference>
<feature type="domain" description="Caspase family p20" evidence="3">
    <location>
        <begin position="80"/>
        <end position="138"/>
    </location>
</feature>
<feature type="compositionally biased region" description="Low complexity" evidence="2">
    <location>
        <begin position="628"/>
        <end position="638"/>
    </location>
</feature>
<feature type="region of interest" description="Disordered" evidence="2">
    <location>
        <begin position="612"/>
        <end position="643"/>
    </location>
</feature>
<dbReference type="SUPFAM" id="SSF52129">
    <property type="entry name" value="Caspase-like"/>
    <property type="match status" value="1"/>
</dbReference>
<proteinExistence type="predicted"/>
<evidence type="ECO:0000313" key="4">
    <source>
        <dbReference type="EMBL" id="QCO08423.1"/>
    </source>
</evidence>
<dbReference type="EMBL" id="CP032339">
    <property type="protein sequence ID" value="QCO08423.1"/>
    <property type="molecule type" value="Genomic_DNA"/>
</dbReference>
<keyword evidence="1" id="KW-0677">Repeat</keyword>
<dbReference type="PROSITE" id="PS50208">
    <property type="entry name" value="CASPASE_P20"/>
    <property type="match status" value="1"/>
</dbReference>
<reference evidence="4 5" key="1">
    <citation type="submission" date="2018-09" db="EMBL/GenBank/DDBJ databases">
        <title>Whole genome based analysis of evolution and adaptive divergence in Indian and Brazilian strains of Azospirillum brasilense.</title>
        <authorList>
            <person name="Singh C."/>
            <person name="Tripathi A.K."/>
        </authorList>
    </citation>
    <scope>NUCLEOTIDE SEQUENCE [LARGE SCALE GENOMIC DNA]</scope>
    <source>
        <strain evidence="4 5">MTCC4038</strain>
    </source>
</reference>